<evidence type="ECO:0000313" key="2">
    <source>
        <dbReference type="Proteomes" id="UP000629468"/>
    </source>
</evidence>
<evidence type="ECO:0000313" key="1">
    <source>
        <dbReference type="EMBL" id="KAF7761059.1"/>
    </source>
</evidence>
<reference evidence="1 2" key="1">
    <citation type="journal article" name="Sci. Rep.">
        <title>Telomere-to-telomere assembled and centromere annotated genomes of the two main subspecies of the button mushroom Agaricus bisporus reveal especially polymorphic chromosome ends.</title>
        <authorList>
            <person name="Sonnenberg A.S.M."/>
            <person name="Sedaghat-Telgerd N."/>
            <person name="Lavrijssen B."/>
            <person name="Ohm R.A."/>
            <person name="Hendrickx P.M."/>
            <person name="Scholtmeijer K."/>
            <person name="Baars J.J.P."/>
            <person name="van Peer A."/>
        </authorList>
    </citation>
    <scope>NUCLEOTIDE SEQUENCE [LARGE SCALE GENOMIC DNA]</scope>
    <source>
        <strain evidence="1 2">H119_p4</strain>
    </source>
</reference>
<dbReference type="AlphaFoldDB" id="A0A8H7C3P8"/>
<gene>
    <name evidence="1" type="ORF">Agabi119p4_10468</name>
</gene>
<proteinExistence type="predicted"/>
<accession>A0A8H7C3P8</accession>
<sequence length="218" mass="25387">MNQARLLPPPLQIEEPLAVDEIIRQIDPWIFYHLRSTIGHVHYENQLYGIINAFLTSIFPLRRRFMTIPQYMLRRALELEEIDEYLANVSFGSTDCFFESRDLAGNEEFKLYPDFAIVKVTPQPNSPREHRLIALIEVKRDEKAVSTAMTQCFQYLEQAQGHLSRREDLCCYLMLGSRINVIAGSATGHEEVETFDMFDCDDQFTRALCTIAREEWNS</sequence>
<name>A0A8H7C3P8_AGABI</name>
<comment type="caution">
    <text evidence="1">The sequence shown here is derived from an EMBL/GenBank/DDBJ whole genome shotgun (WGS) entry which is preliminary data.</text>
</comment>
<protein>
    <submittedName>
        <fullName evidence="1">Uncharacterized protein</fullName>
    </submittedName>
</protein>
<organism evidence="1 2">
    <name type="scientific">Agaricus bisporus var. burnettii</name>
    <dbReference type="NCBI Taxonomy" id="192524"/>
    <lineage>
        <taxon>Eukaryota</taxon>
        <taxon>Fungi</taxon>
        <taxon>Dikarya</taxon>
        <taxon>Basidiomycota</taxon>
        <taxon>Agaricomycotina</taxon>
        <taxon>Agaricomycetes</taxon>
        <taxon>Agaricomycetidae</taxon>
        <taxon>Agaricales</taxon>
        <taxon>Agaricineae</taxon>
        <taxon>Agaricaceae</taxon>
        <taxon>Agaricus</taxon>
    </lineage>
</organism>
<dbReference type="Proteomes" id="UP000629468">
    <property type="component" value="Unassembled WGS sequence"/>
</dbReference>
<dbReference type="EMBL" id="JABXXO010000014">
    <property type="protein sequence ID" value="KAF7761059.1"/>
    <property type="molecule type" value="Genomic_DNA"/>
</dbReference>